<dbReference type="AlphaFoldDB" id="A0A225D077"/>
<dbReference type="Pfam" id="PF02604">
    <property type="entry name" value="PhdYeFM_antitox"/>
    <property type="match status" value="1"/>
</dbReference>
<dbReference type="Gene3D" id="3.40.1620.10">
    <property type="entry name" value="YefM-like domain"/>
    <property type="match status" value="1"/>
</dbReference>
<dbReference type="InterPro" id="IPR006442">
    <property type="entry name" value="Antitoxin_Phd/YefM"/>
</dbReference>
<accession>A0A225D077</accession>
<keyword evidence="4" id="KW-1185">Reference proteome</keyword>
<gene>
    <name evidence="3" type="ORF">FRUB_09754</name>
</gene>
<evidence type="ECO:0000313" key="4">
    <source>
        <dbReference type="Proteomes" id="UP000214646"/>
    </source>
</evidence>
<reference evidence="4" key="1">
    <citation type="submission" date="2017-06" db="EMBL/GenBank/DDBJ databases">
        <title>Genome analysis of Fimbriiglobus ruber SP5, the first member of the order Planctomycetales with confirmed chitinolytic capability.</title>
        <authorList>
            <person name="Ravin N.V."/>
            <person name="Rakitin A.L."/>
            <person name="Ivanova A.A."/>
            <person name="Beletsky A.V."/>
            <person name="Kulichevskaya I.S."/>
            <person name="Mardanov A.V."/>
            <person name="Dedysh S.N."/>
        </authorList>
    </citation>
    <scope>NUCLEOTIDE SEQUENCE [LARGE SCALE GENOMIC DNA]</scope>
    <source>
        <strain evidence="4">SP5</strain>
    </source>
</reference>
<sequence>MHIENIHNAKAHLSQLIKRALAGEDVVIARAGELLVRLIPVQQDVTPRQGGQLKGRILIAENFDRFDGEVERLFYGETE</sequence>
<evidence type="ECO:0000256" key="1">
    <source>
        <dbReference type="ARBA" id="ARBA00009981"/>
    </source>
</evidence>
<dbReference type="SUPFAM" id="SSF143120">
    <property type="entry name" value="YefM-like"/>
    <property type="match status" value="1"/>
</dbReference>
<comment type="caution">
    <text evidence="3">The sequence shown here is derived from an EMBL/GenBank/DDBJ whole genome shotgun (WGS) entry which is preliminary data.</text>
</comment>
<dbReference type="OrthoDB" id="9800503at2"/>
<comment type="function">
    <text evidence="2">Antitoxin component of a type II toxin-antitoxin (TA) system.</text>
</comment>
<comment type="similarity">
    <text evidence="1 2">Belongs to the phD/YefM antitoxin family.</text>
</comment>
<evidence type="ECO:0000313" key="3">
    <source>
        <dbReference type="EMBL" id="OWK34912.1"/>
    </source>
</evidence>
<dbReference type="RefSeq" id="WP_088260135.1">
    <property type="nucleotide sequence ID" value="NZ_NIDE01000019.1"/>
</dbReference>
<proteinExistence type="inferred from homology"/>
<protein>
    <recommendedName>
        <fullName evidence="2">Antitoxin</fullName>
    </recommendedName>
</protein>
<dbReference type="Proteomes" id="UP000214646">
    <property type="component" value="Unassembled WGS sequence"/>
</dbReference>
<organism evidence="3 4">
    <name type="scientific">Fimbriiglobus ruber</name>
    <dbReference type="NCBI Taxonomy" id="1908690"/>
    <lineage>
        <taxon>Bacteria</taxon>
        <taxon>Pseudomonadati</taxon>
        <taxon>Planctomycetota</taxon>
        <taxon>Planctomycetia</taxon>
        <taxon>Gemmatales</taxon>
        <taxon>Gemmataceae</taxon>
        <taxon>Fimbriiglobus</taxon>
    </lineage>
</organism>
<evidence type="ECO:0000256" key="2">
    <source>
        <dbReference type="RuleBase" id="RU362080"/>
    </source>
</evidence>
<name>A0A225D077_9BACT</name>
<dbReference type="NCBIfam" id="TIGR01552">
    <property type="entry name" value="phd_fam"/>
    <property type="match status" value="1"/>
</dbReference>
<dbReference type="EMBL" id="NIDE01000019">
    <property type="protein sequence ID" value="OWK34912.1"/>
    <property type="molecule type" value="Genomic_DNA"/>
</dbReference>
<dbReference type="InterPro" id="IPR036165">
    <property type="entry name" value="YefM-like_sf"/>
</dbReference>